<evidence type="ECO:0000256" key="2">
    <source>
        <dbReference type="PIRSR" id="PIRSR634015-3"/>
    </source>
</evidence>
<comment type="caution">
    <text evidence="5">The sequence shown here is derived from an EMBL/GenBank/DDBJ whole genome shotgun (WGS) entry which is preliminary data.</text>
</comment>
<dbReference type="GO" id="GO:0008270">
    <property type="term" value="F:zinc ion binding"/>
    <property type="evidence" value="ECO:0007669"/>
    <property type="project" value="InterPro"/>
</dbReference>
<reference evidence="5 6" key="1">
    <citation type="submission" date="2019-07" db="EMBL/GenBank/DDBJ databases">
        <authorList>
            <person name="Huq M.A."/>
        </authorList>
    </citation>
    <scope>NUCLEOTIDE SEQUENCE [LARGE SCALE GENOMIC DNA]</scope>
    <source>
        <strain evidence="5 6">MAH-3</strain>
    </source>
</reference>
<dbReference type="OrthoDB" id="9813075at2"/>
<dbReference type="Gene3D" id="1.10.390.10">
    <property type="entry name" value="Neutral Protease Domain 2"/>
    <property type="match status" value="1"/>
</dbReference>
<feature type="chain" id="PRO_5021979699" evidence="3">
    <location>
        <begin position="22"/>
        <end position="1002"/>
    </location>
</feature>
<evidence type="ECO:0000256" key="1">
    <source>
        <dbReference type="PIRSR" id="PIRSR634015-1"/>
    </source>
</evidence>
<feature type="binding site" evidence="2">
    <location>
        <position position="375"/>
    </location>
    <ligand>
        <name>Zn(2+)</name>
        <dbReference type="ChEBI" id="CHEBI:29105"/>
        <note>catalytic</note>
    </ligand>
</feature>
<feature type="binding site" evidence="2">
    <location>
        <position position="394"/>
    </location>
    <ligand>
        <name>Zn(2+)</name>
        <dbReference type="ChEBI" id="CHEBI:29105"/>
        <note>catalytic</note>
    </ligand>
</feature>
<name>A0A556MYA0_9FLAO</name>
<gene>
    <name evidence="5" type="ORF">FO442_09865</name>
</gene>
<evidence type="ECO:0000259" key="4">
    <source>
        <dbReference type="Pfam" id="PF01433"/>
    </source>
</evidence>
<dbReference type="InterPro" id="IPR034015">
    <property type="entry name" value="M1_LTA4H"/>
</dbReference>
<dbReference type="Proteomes" id="UP000316008">
    <property type="component" value="Unassembled WGS sequence"/>
</dbReference>
<keyword evidence="6" id="KW-1185">Reference proteome</keyword>
<dbReference type="Pfam" id="PF01433">
    <property type="entry name" value="Peptidase_M1"/>
    <property type="match status" value="1"/>
</dbReference>
<organism evidence="5 6">
    <name type="scientific">Fluviicola chungangensis</name>
    <dbReference type="NCBI Taxonomy" id="2597671"/>
    <lineage>
        <taxon>Bacteria</taxon>
        <taxon>Pseudomonadati</taxon>
        <taxon>Bacteroidota</taxon>
        <taxon>Flavobacteriia</taxon>
        <taxon>Flavobacteriales</taxon>
        <taxon>Crocinitomicaceae</taxon>
        <taxon>Fluviicola</taxon>
    </lineage>
</organism>
<proteinExistence type="predicted"/>
<dbReference type="SUPFAM" id="SSF55486">
    <property type="entry name" value="Metalloproteases ('zincins'), catalytic domain"/>
    <property type="match status" value="1"/>
</dbReference>
<dbReference type="EMBL" id="VLPL01000004">
    <property type="protein sequence ID" value="TSJ44894.1"/>
    <property type="molecule type" value="Genomic_DNA"/>
</dbReference>
<keyword evidence="2" id="KW-0862">Zinc</keyword>
<protein>
    <submittedName>
        <fullName evidence="5">M1 family metallopeptidase</fullName>
    </submittedName>
</protein>
<feature type="active site" description="Proton donor" evidence="1">
    <location>
        <position position="468"/>
    </location>
</feature>
<feature type="domain" description="Peptidase M1 membrane alanine aminopeptidase" evidence="4">
    <location>
        <begin position="360"/>
        <end position="524"/>
    </location>
</feature>
<feature type="active site" description="Proton acceptor" evidence="1">
    <location>
        <position position="372"/>
    </location>
</feature>
<dbReference type="CDD" id="cd09604">
    <property type="entry name" value="M1_APN_like"/>
    <property type="match status" value="1"/>
</dbReference>
<dbReference type="GO" id="GO:0008237">
    <property type="term" value="F:metallopeptidase activity"/>
    <property type="evidence" value="ECO:0007669"/>
    <property type="project" value="InterPro"/>
</dbReference>
<dbReference type="RefSeq" id="WP_144333007.1">
    <property type="nucleotide sequence ID" value="NZ_VLPL01000004.1"/>
</dbReference>
<feature type="signal peptide" evidence="3">
    <location>
        <begin position="1"/>
        <end position="21"/>
    </location>
</feature>
<dbReference type="InterPro" id="IPR014782">
    <property type="entry name" value="Peptidase_M1_dom"/>
</dbReference>
<dbReference type="AlphaFoldDB" id="A0A556MYA0"/>
<evidence type="ECO:0000256" key="3">
    <source>
        <dbReference type="SAM" id="SignalP"/>
    </source>
</evidence>
<evidence type="ECO:0000313" key="5">
    <source>
        <dbReference type="EMBL" id="TSJ44894.1"/>
    </source>
</evidence>
<dbReference type="InterPro" id="IPR027268">
    <property type="entry name" value="Peptidase_M4/M1_CTD_sf"/>
</dbReference>
<accession>A0A556MYA0</accession>
<dbReference type="PANTHER" id="PTHR45726:SF3">
    <property type="entry name" value="LEUKOTRIENE A-4 HYDROLASE"/>
    <property type="match status" value="1"/>
</dbReference>
<keyword evidence="3" id="KW-0732">Signal</keyword>
<dbReference type="PANTHER" id="PTHR45726">
    <property type="entry name" value="LEUKOTRIENE A-4 HYDROLASE"/>
    <property type="match status" value="1"/>
</dbReference>
<evidence type="ECO:0000313" key="6">
    <source>
        <dbReference type="Proteomes" id="UP000316008"/>
    </source>
</evidence>
<keyword evidence="2" id="KW-0479">Metal-binding</keyword>
<feature type="binding site" evidence="2">
    <location>
        <position position="371"/>
    </location>
    <ligand>
        <name>Zn(2+)</name>
        <dbReference type="ChEBI" id="CHEBI:29105"/>
        <note>catalytic</note>
    </ligand>
</feature>
<comment type="cofactor">
    <cofactor evidence="2">
        <name>Zn(2+)</name>
        <dbReference type="ChEBI" id="CHEBI:29105"/>
    </cofactor>
    <text evidence="2">Binds 1 zinc ion per subunit.</text>
</comment>
<sequence>MKIQILLLTLFSGFMNMQSFAQSYWQQKVDYTITVRLDDVRHTLSGYERFVYHNQSPQTLDFIYIHLWPNAYNNGKTALGKQLYESGDGILRFGKDSIRGGIDSLHFQVNGQDAPLTFDPLNPDIAKLTLYQPLKPEDSITVTTPFRVTIPSGEVSRLGHIGQSYQITQWYPKPAVYDKNGWNQMPYLTQGEFYSEYGTFDVSITLPQNYVVGATGDLQTPSEIAFMDEKAEYAKNNFSSFIRKKYPKDDFPASDPEWKTIRFTQKDVHDFAWFADKRFAVLKGEVELPYSKRKVTTWALFTPRNAALWQRAPEYIHDGTYYYSLWNGDYPYNQVTAVDGTISAGGGMEYPNVTVIGNAKSPVELEIVIVHEVGHNWFYGILGSNERVHGWMDEGMNTLNEMRYMYTKYPKNTYLSDQILDGKFHFDHLSQYDSNDLTFRIIAGTGEDQPIETHSAKFTETNYSGIMYQKTGLVFSYLKAYLGDTLFDQAMQTYYNEWKFKHPQPEDMRAVLERVSGKDLSWLFADLIQTTNHIDYKIARVKSYGGKTTVTVKNAGQVDGPIEVSGFVEGQKVQTLWVENGAKKQEVTFDSEMDAVQINASGKAPEIVQSNNYWYRKSPFGKIEPLRLQFLIGKNEPTRSNLFWSPILGGNAYDKFMLGLALHNYSIPSNRFQFLLAPLYSFGGKRISGIAEASITCLPKKNLKLSRFGVSLRSFKNDTLGTNDGYYAAVLPYWTAKIGNRTGRPISQNIRIQSMYRLDVFRPKQRELIGGYLQYDFNYSREDHQVNLQVRSDYAANLLNSDNFSRSSVATSYKYRYLKNKRDRWIELRLFAGNYWNFRMYNSGNAVNYAYALSGASGSQDVFVEDYFFGRSAQSGIWSQQRLDNMGGFRSTAGNGQSGYFGTTTTWMTAANFYLETPIGPKIFGIYADFGIFDEAFKSKPTQAYDLGLAMRLGTVFGIYFPVLQSENMEKAYLTQNYAERIRFTLKFNVTNKPLDIMKLLP</sequence>